<feature type="compositionally biased region" description="Basic and acidic residues" evidence="1">
    <location>
        <begin position="510"/>
        <end position="556"/>
    </location>
</feature>
<gene>
    <name evidence="2" type="ORF">JZ751_007358</name>
    <name evidence="3" type="ORF">JZ751_013847</name>
</gene>
<comment type="caution">
    <text evidence="2">The sequence shown here is derived from an EMBL/GenBank/DDBJ whole genome shotgun (WGS) entry which is preliminary data.</text>
</comment>
<evidence type="ECO:0000313" key="3">
    <source>
        <dbReference type="EMBL" id="KAG9333062.1"/>
    </source>
</evidence>
<feature type="region of interest" description="Disordered" evidence="1">
    <location>
        <begin position="287"/>
        <end position="330"/>
    </location>
</feature>
<feature type="compositionally biased region" description="Pro residues" evidence="1">
    <location>
        <begin position="357"/>
        <end position="374"/>
    </location>
</feature>
<dbReference type="AlphaFoldDB" id="A0A8T2MPW1"/>
<name>A0A8T2MPW1_9TELE</name>
<keyword evidence="4" id="KW-1185">Reference proteome</keyword>
<protein>
    <submittedName>
        <fullName evidence="2">Uncharacterized protein</fullName>
    </submittedName>
</protein>
<dbReference type="EMBL" id="JAFBMS010000221">
    <property type="protein sequence ID" value="KAG9333062.1"/>
    <property type="molecule type" value="Genomic_DNA"/>
</dbReference>
<feature type="compositionally biased region" description="Basic and acidic residues" evidence="1">
    <location>
        <begin position="287"/>
        <end position="297"/>
    </location>
</feature>
<reference evidence="2" key="1">
    <citation type="thesis" date="2021" institute="BYU ScholarsArchive" country="Provo, UT, USA">
        <title>Applications of and Algorithms for Genome Assembly and Genomic Analyses with an Emphasis on Marine Teleosts.</title>
        <authorList>
            <person name="Pickett B.D."/>
        </authorList>
    </citation>
    <scope>NUCLEOTIDE SEQUENCE</scope>
    <source>
        <strain evidence="2">HI-2016</strain>
    </source>
</reference>
<feature type="region of interest" description="Disordered" evidence="1">
    <location>
        <begin position="108"/>
        <end position="127"/>
    </location>
</feature>
<proteinExistence type="predicted"/>
<dbReference type="EMBL" id="JAFBMS010001420">
    <property type="protein sequence ID" value="KAG9329170.1"/>
    <property type="molecule type" value="Genomic_DNA"/>
</dbReference>
<accession>A0A8T2MPW1</accession>
<evidence type="ECO:0000313" key="4">
    <source>
        <dbReference type="Proteomes" id="UP000824540"/>
    </source>
</evidence>
<dbReference type="Proteomes" id="UP000824540">
    <property type="component" value="Unassembled WGS sequence"/>
</dbReference>
<evidence type="ECO:0000313" key="2">
    <source>
        <dbReference type="EMBL" id="KAG9329170.1"/>
    </source>
</evidence>
<sequence length="556" mass="61592">MEPTYGEQERGNVADGGGVARSRSDIRVFDLSDKLDSSGTAHHVGSSACGSHALLHRDVADLTFVKHSAKALWAGHSTEPHSCHKAYSSDVCARGRWQAHVDHMKEKRFTQSTGSLRREQAPSAPPSVDVDAPFLLKKRGWRLGMPSLTHMMCCHDNAFDDGPPLREQIWMHGEGGTLLGKSHQERAVIAGIGIGFGGGKGKGSGESVLRREQPADLLQPGPLKAHRVLSPCSCEPRKRRQGAPCRGRVQTDHTVSPHQTPIFVRRIWSPVDRCTFKGLTETRKTELLGGVERRPEPGDTNGASLTRCLSPIPSRERRKSNRTGRKKLLGSLRQRHCLHCVSLTARGPAKTGRARPPSLPPPPTSLFLFPPSPRPQLHQSKQRSPHLTDKKPGGESKTEIDYGEKERERKHREDKHSLSFAKGATRGRRPPPPSLALEPAAERGQFTGRFARSSSWHLAGRGCQRTSGSHRVTPVRVSPVAVPVAATIEQESEDLGLALLLSPNPTFQENRVKGKEGERERERESERGRERQRDGGGERERERITINRIMRQDHFQ</sequence>
<evidence type="ECO:0000256" key="1">
    <source>
        <dbReference type="SAM" id="MobiDB-lite"/>
    </source>
</evidence>
<feature type="compositionally biased region" description="Basic and acidic residues" evidence="1">
    <location>
        <begin position="386"/>
        <end position="407"/>
    </location>
</feature>
<feature type="region of interest" description="Disordered" evidence="1">
    <location>
        <begin position="343"/>
        <end position="443"/>
    </location>
</feature>
<organism evidence="2 4">
    <name type="scientific">Albula glossodonta</name>
    <name type="common">roundjaw bonefish</name>
    <dbReference type="NCBI Taxonomy" id="121402"/>
    <lineage>
        <taxon>Eukaryota</taxon>
        <taxon>Metazoa</taxon>
        <taxon>Chordata</taxon>
        <taxon>Craniata</taxon>
        <taxon>Vertebrata</taxon>
        <taxon>Euteleostomi</taxon>
        <taxon>Actinopterygii</taxon>
        <taxon>Neopterygii</taxon>
        <taxon>Teleostei</taxon>
        <taxon>Albuliformes</taxon>
        <taxon>Albulidae</taxon>
        <taxon>Albula</taxon>
    </lineage>
</organism>
<feature type="compositionally biased region" description="Basic residues" evidence="1">
    <location>
        <begin position="316"/>
        <end position="330"/>
    </location>
</feature>
<feature type="region of interest" description="Disordered" evidence="1">
    <location>
        <begin position="505"/>
        <end position="556"/>
    </location>
</feature>